<evidence type="ECO:0000256" key="3">
    <source>
        <dbReference type="ARBA" id="ARBA00022670"/>
    </source>
</evidence>
<dbReference type="InterPro" id="IPR029062">
    <property type="entry name" value="Class_I_gatase-like"/>
</dbReference>
<accession>A0ABW5NFM7</accession>
<keyword evidence="4" id="KW-0378">Hydrolase</keyword>
<dbReference type="SUPFAM" id="SSF52317">
    <property type="entry name" value="Class I glutamine amidotransferase-like"/>
    <property type="match status" value="1"/>
</dbReference>
<evidence type="ECO:0000259" key="7">
    <source>
        <dbReference type="Pfam" id="PF17676"/>
    </source>
</evidence>
<organism evidence="8 9">
    <name type="scientific">Sphingobacterium corticis</name>
    <dbReference type="NCBI Taxonomy" id="1812823"/>
    <lineage>
        <taxon>Bacteria</taxon>
        <taxon>Pseudomonadati</taxon>
        <taxon>Bacteroidota</taxon>
        <taxon>Sphingobacteriia</taxon>
        <taxon>Sphingobacteriales</taxon>
        <taxon>Sphingobacteriaceae</taxon>
        <taxon>Sphingobacterium</taxon>
    </lineage>
</organism>
<evidence type="ECO:0000313" key="9">
    <source>
        <dbReference type="Proteomes" id="UP001597393"/>
    </source>
</evidence>
<dbReference type="PIRSF" id="PIRSF028757">
    <property type="entry name" value="LD-carboxypeptidase"/>
    <property type="match status" value="1"/>
</dbReference>
<gene>
    <name evidence="8" type="ORF">ACFSQ3_03295</name>
</gene>
<dbReference type="InterPro" id="IPR040449">
    <property type="entry name" value="Peptidase_S66_N"/>
</dbReference>
<evidence type="ECO:0000256" key="2">
    <source>
        <dbReference type="ARBA" id="ARBA00022645"/>
    </source>
</evidence>
<feature type="domain" description="LD-carboxypeptidase N-terminal" evidence="6">
    <location>
        <begin position="13"/>
        <end position="128"/>
    </location>
</feature>
<keyword evidence="9" id="KW-1185">Reference proteome</keyword>
<comment type="similarity">
    <text evidence="1">Belongs to the peptidase S66 family.</text>
</comment>
<evidence type="ECO:0000256" key="4">
    <source>
        <dbReference type="ARBA" id="ARBA00022801"/>
    </source>
</evidence>
<sequence length="301" mass="33155">MKRPPYLKKGDLVAIVCTASAIRDGISEGVRILESWGLRVHVSESVSSTWNTFAGTDERRRADLQDALNDVEVKAVFAARGGYGTVRIIDGIDWEIFSINPKWLIGFSDITVLHSHVQRQTQIATVHGQMPKTFEEGTSASIESLRKALFGEELIIQYTSTSSYNRLGTAKSEIVGGNLAILQSILGSDSDPIYDGKILFIEDVGEALYNIDRMMWTLLRAGKLNNLRGLIVGGFTSMKESDPAFGQSIYEIITEKVKTFSYPVAFDFPAGHIADNHAIIFGVPAKLEVSENQVTLTYSNT</sequence>
<evidence type="ECO:0000256" key="1">
    <source>
        <dbReference type="ARBA" id="ARBA00010233"/>
    </source>
</evidence>
<dbReference type="Gene3D" id="3.40.50.10740">
    <property type="entry name" value="Class I glutamine amidotransferase-like"/>
    <property type="match status" value="1"/>
</dbReference>
<reference evidence="9" key="1">
    <citation type="journal article" date="2019" name="Int. J. Syst. Evol. Microbiol.">
        <title>The Global Catalogue of Microorganisms (GCM) 10K type strain sequencing project: providing services to taxonomists for standard genome sequencing and annotation.</title>
        <authorList>
            <consortium name="The Broad Institute Genomics Platform"/>
            <consortium name="The Broad Institute Genome Sequencing Center for Infectious Disease"/>
            <person name="Wu L."/>
            <person name="Ma J."/>
        </authorList>
    </citation>
    <scope>NUCLEOTIDE SEQUENCE [LARGE SCALE GENOMIC DNA]</scope>
    <source>
        <strain evidence="9">KCTC 42248</strain>
    </source>
</reference>
<dbReference type="RefSeq" id="WP_380867442.1">
    <property type="nucleotide sequence ID" value="NZ_JBHUMA010000004.1"/>
</dbReference>
<dbReference type="InterPro" id="IPR027478">
    <property type="entry name" value="LdcA_N"/>
</dbReference>
<keyword evidence="2" id="KW-0121">Carboxypeptidase</keyword>
<dbReference type="Pfam" id="PF02016">
    <property type="entry name" value="Peptidase_S66"/>
    <property type="match status" value="1"/>
</dbReference>
<dbReference type="Gene3D" id="3.50.30.60">
    <property type="entry name" value="LD-carboxypeptidase A C-terminal domain-like"/>
    <property type="match status" value="1"/>
</dbReference>
<dbReference type="EMBL" id="JBHUMA010000004">
    <property type="protein sequence ID" value="MFD2597966.1"/>
    <property type="molecule type" value="Genomic_DNA"/>
</dbReference>
<proteinExistence type="inferred from homology"/>
<dbReference type="PANTHER" id="PTHR30237:SF2">
    <property type="entry name" value="MUREIN TETRAPEPTIDE CARBOXYPEPTIDASE"/>
    <property type="match status" value="1"/>
</dbReference>
<dbReference type="InterPro" id="IPR027461">
    <property type="entry name" value="Carboxypeptidase_A_C_sf"/>
</dbReference>
<keyword evidence="3" id="KW-0645">Protease</keyword>
<dbReference type="SUPFAM" id="SSF141986">
    <property type="entry name" value="LD-carboxypeptidase A C-terminal domain-like"/>
    <property type="match status" value="1"/>
</dbReference>
<comment type="caution">
    <text evidence="8">The sequence shown here is derived from an EMBL/GenBank/DDBJ whole genome shotgun (WGS) entry which is preliminary data.</text>
</comment>
<dbReference type="PANTHER" id="PTHR30237">
    <property type="entry name" value="MURAMOYLTETRAPEPTIDE CARBOXYPEPTIDASE"/>
    <property type="match status" value="1"/>
</dbReference>
<evidence type="ECO:0000259" key="6">
    <source>
        <dbReference type="Pfam" id="PF02016"/>
    </source>
</evidence>
<evidence type="ECO:0000256" key="5">
    <source>
        <dbReference type="ARBA" id="ARBA00022825"/>
    </source>
</evidence>
<evidence type="ECO:0000313" key="8">
    <source>
        <dbReference type="EMBL" id="MFD2597966.1"/>
    </source>
</evidence>
<feature type="domain" description="LD-carboxypeptidase C-terminal" evidence="7">
    <location>
        <begin position="172"/>
        <end position="287"/>
    </location>
</feature>
<dbReference type="Pfam" id="PF17676">
    <property type="entry name" value="Peptidase_S66C"/>
    <property type="match status" value="1"/>
</dbReference>
<dbReference type="InterPro" id="IPR040921">
    <property type="entry name" value="Peptidase_S66C"/>
</dbReference>
<dbReference type="InterPro" id="IPR003507">
    <property type="entry name" value="S66_fam"/>
</dbReference>
<name>A0ABW5NFM7_9SPHI</name>
<keyword evidence="5" id="KW-0720">Serine protease</keyword>
<dbReference type="Proteomes" id="UP001597393">
    <property type="component" value="Unassembled WGS sequence"/>
</dbReference>
<protein>
    <submittedName>
        <fullName evidence="8">LD-carboxypeptidase</fullName>
    </submittedName>
</protein>
<dbReference type="CDD" id="cd07025">
    <property type="entry name" value="Peptidase_S66"/>
    <property type="match status" value="1"/>
</dbReference>